<evidence type="ECO:0000313" key="2">
    <source>
        <dbReference type="Proteomes" id="UP000184267"/>
    </source>
</evidence>
<accession>A0A1M2VIP8</accession>
<proteinExistence type="predicted"/>
<dbReference type="EMBL" id="MNAD01001174">
    <property type="protein sequence ID" value="OJT07439.1"/>
    <property type="molecule type" value="Genomic_DNA"/>
</dbReference>
<reference evidence="1 2" key="1">
    <citation type="submission" date="2016-10" db="EMBL/GenBank/DDBJ databases">
        <title>Genome sequence of the basidiomycete white-rot fungus Trametes pubescens.</title>
        <authorList>
            <person name="Makela M.R."/>
            <person name="Granchi Z."/>
            <person name="Peng M."/>
            <person name="De Vries R.P."/>
            <person name="Grigoriev I."/>
            <person name="Riley R."/>
            <person name="Hilden K."/>
        </authorList>
    </citation>
    <scope>NUCLEOTIDE SEQUENCE [LARGE SCALE GENOMIC DNA]</scope>
    <source>
        <strain evidence="1 2">FBCC735</strain>
    </source>
</reference>
<sequence length="192" mass="21633">MVSAVSPLTKMPCTALMNFVSTKAIGCAYPDLTFAHKNLLCDGVAPDAVMPHEVSAMRRIADHQVESVRPRQYCADRKRAHLANTPPEVFHGKEEAYLCPLTTRFFGDEYSMLLSIEAEEIHEGCIPYGAMPIFRLPTTTQCDGEHRLNPQVLPQHVLALEAVIVGETKRPFAPQYTPWDQWPMLTRSQSWH</sequence>
<comment type="caution">
    <text evidence="1">The sequence shown here is derived from an EMBL/GenBank/DDBJ whole genome shotgun (WGS) entry which is preliminary data.</text>
</comment>
<keyword evidence="2" id="KW-1185">Reference proteome</keyword>
<organism evidence="1 2">
    <name type="scientific">Trametes pubescens</name>
    <name type="common">White-rot fungus</name>
    <dbReference type="NCBI Taxonomy" id="154538"/>
    <lineage>
        <taxon>Eukaryota</taxon>
        <taxon>Fungi</taxon>
        <taxon>Dikarya</taxon>
        <taxon>Basidiomycota</taxon>
        <taxon>Agaricomycotina</taxon>
        <taxon>Agaricomycetes</taxon>
        <taxon>Polyporales</taxon>
        <taxon>Polyporaceae</taxon>
        <taxon>Trametes</taxon>
    </lineage>
</organism>
<dbReference type="AlphaFoldDB" id="A0A1M2VIP8"/>
<dbReference type="Proteomes" id="UP000184267">
    <property type="component" value="Unassembled WGS sequence"/>
</dbReference>
<dbReference type="OrthoDB" id="2758611at2759"/>
<protein>
    <submittedName>
        <fullName evidence="1">Uncharacterized protein</fullName>
    </submittedName>
</protein>
<name>A0A1M2VIP8_TRAPU</name>
<evidence type="ECO:0000313" key="1">
    <source>
        <dbReference type="EMBL" id="OJT07439.1"/>
    </source>
</evidence>
<gene>
    <name evidence="1" type="ORF">TRAPUB_1707</name>
</gene>